<evidence type="ECO:0000313" key="4">
    <source>
        <dbReference type="Proteomes" id="UP000785679"/>
    </source>
</evidence>
<organism evidence="3 4">
    <name type="scientific">Halteria grandinella</name>
    <dbReference type="NCBI Taxonomy" id="5974"/>
    <lineage>
        <taxon>Eukaryota</taxon>
        <taxon>Sar</taxon>
        <taxon>Alveolata</taxon>
        <taxon>Ciliophora</taxon>
        <taxon>Intramacronucleata</taxon>
        <taxon>Spirotrichea</taxon>
        <taxon>Stichotrichia</taxon>
        <taxon>Sporadotrichida</taxon>
        <taxon>Halteriidae</taxon>
        <taxon>Halteria</taxon>
    </lineage>
</organism>
<feature type="chain" id="PRO_5035170214" description="Potassium channel domain-containing protein" evidence="2">
    <location>
        <begin position="18"/>
        <end position="295"/>
    </location>
</feature>
<accession>A0A8J8T9M6</accession>
<name>A0A8J8T9M6_HALGN</name>
<proteinExistence type="predicted"/>
<feature type="signal peptide" evidence="2">
    <location>
        <begin position="1"/>
        <end position="17"/>
    </location>
</feature>
<protein>
    <recommendedName>
        <fullName evidence="5">Potassium channel domain-containing protein</fullName>
    </recommendedName>
</protein>
<sequence>MSLLMLSIAMQICTVFVQPMQTHIENKTAGINEIFVSLYLYGIISISSGVDQYGEGMMPDYWARDFCGLWLVATVIGSVAFNIGKFSVEVVMAIHYNCKKKSLKNKYLLLKQQTRTFETIQSSQNTQSRRETDAQPAIAKNSPKRIRKQDMIKVHKQASSVDQEKPQSRKMLNKELKNNFDQFGALIDDILNQEGFESNQAQLVQSQQQISLKPKTKRRFAKARKFLRQKQSIGTFENETKRNDSLHQFGAIREQPHSKMTSITSSANLQNGLKFTGGTYQTYESLRRKYSEHHR</sequence>
<dbReference type="EMBL" id="RRYP01000441">
    <property type="protein sequence ID" value="TNV87424.1"/>
    <property type="molecule type" value="Genomic_DNA"/>
</dbReference>
<dbReference type="AlphaFoldDB" id="A0A8J8T9M6"/>
<reference evidence="3" key="1">
    <citation type="submission" date="2019-06" db="EMBL/GenBank/DDBJ databases">
        <authorList>
            <person name="Zheng W."/>
        </authorList>
    </citation>
    <scope>NUCLEOTIDE SEQUENCE</scope>
    <source>
        <strain evidence="3">QDHG01</strain>
    </source>
</reference>
<evidence type="ECO:0000313" key="3">
    <source>
        <dbReference type="EMBL" id="TNV87424.1"/>
    </source>
</evidence>
<evidence type="ECO:0008006" key="5">
    <source>
        <dbReference type="Google" id="ProtNLM"/>
    </source>
</evidence>
<evidence type="ECO:0000256" key="2">
    <source>
        <dbReference type="SAM" id="SignalP"/>
    </source>
</evidence>
<evidence type="ECO:0000256" key="1">
    <source>
        <dbReference type="SAM" id="MobiDB-lite"/>
    </source>
</evidence>
<gene>
    <name evidence="3" type="ORF">FGO68_gene11618</name>
</gene>
<keyword evidence="4" id="KW-1185">Reference proteome</keyword>
<comment type="caution">
    <text evidence="3">The sequence shown here is derived from an EMBL/GenBank/DDBJ whole genome shotgun (WGS) entry which is preliminary data.</text>
</comment>
<feature type="region of interest" description="Disordered" evidence="1">
    <location>
        <begin position="119"/>
        <end position="145"/>
    </location>
</feature>
<dbReference type="Proteomes" id="UP000785679">
    <property type="component" value="Unassembled WGS sequence"/>
</dbReference>
<keyword evidence="2" id="KW-0732">Signal</keyword>